<organism evidence="1 2">
    <name type="scientific">Adiantum capillus-veneris</name>
    <name type="common">Maidenhair fern</name>
    <dbReference type="NCBI Taxonomy" id="13818"/>
    <lineage>
        <taxon>Eukaryota</taxon>
        <taxon>Viridiplantae</taxon>
        <taxon>Streptophyta</taxon>
        <taxon>Embryophyta</taxon>
        <taxon>Tracheophyta</taxon>
        <taxon>Polypodiopsida</taxon>
        <taxon>Polypodiidae</taxon>
        <taxon>Polypodiales</taxon>
        <taxon>Pteridineae</taxon>
        <taxon>Pteridaceae</taxon>
        <taxon>Vittarioideae</taxon>
        <taxon>Adiantum</taxon>
    </lineage>
</organism>
<sequence>DKYAIALKQLQAEKDTMLPSEFQQRYKKSFFEADGLSRRRTKQALAIVDPNLGDEWW</sequence>
<reference evidence="1" key="1">
    <citation type="submission" date="2021-01" db="EMBL/GenBank/DDBJ databases">
        <title>Adiantum capillus-veneris genome.</title>
        <authorList>
            <person name="Fang Y."/>
            <person name="Liao Q."/>
        </authorList>
    </citation>
    <scope>NUCLEOTIDE SEQUENCE</scope>
    <source>
        <strain evidence="1">H3</strain>
        <tissue evidence="1">Leaf</tissue>
    </source>
</reference>
<proteinExistence type="predicted"/>
<keyword evidence="2" id="KW-1185">Reference proteome</keyword>
<dbReference type="EMBL" id="JABFUD020000001">
    <property type="protein sequence ID" value="KAI5084187.1"/>
    <property type="molecule type" value="Genomic_DNA"/>
</dbReference>
<dbReference type="Proteomes" id="UP000886520">
    <property type="component" value="Chromosome 1"/>
</dbReference>
<protein>
    <submittedName>
        <fullName evidence="1">Uncharacterized protein</fullName>
    </submittedName>
</protein>
<comment type="caution">
    <text evidence="1">The sequence shown here is derived from an EMBL/GenBank/DDBJ whole genome shotgun (WGS) entry which is preliminary data.</text>
</comment>
<evidence type="ECO:0000313" key="1">
    <source>
        <dbReference type="EMBL" id="KAI5084187.1"/>
    </source>
</evidence>
<evidence type="ECO:0000313" key="2">
    <source>
        <dbReference type="Proteomes" id="UP000886520"/>
    </source>
</evidence>
<dbReference type="AlphaFoldDB" id="A0A9D4ZST4"/>
<name>A0A9D4ZST4_ADICA</name>
<accession>A0A9D4ZST4</accession>
<feature type="non-terminal residue" evidence="1">
    <location>
        <position position="1"/>
    </location>
</feature>
<gene>
    <name evidence="1" type="ORF">GOP47_0000356</name>
</gene>
<feature type="non-terminal residue" evidence="1">
    <location>
        <position position="57"/>
    </location>
</feature>